<gene>
    <name evidence="1" type="ORF">PIB30_004462</name>
</gene>
<evidence type="ECO:0000313" key="1">
    <source>
        <dbReference type="EMBL" id="MED6179817.1"/>
    </source>
</evidence>
<proteinExistence type="predicted"/>
<evidence type="ECO:0008006" key="3">
    <source>
        <dbReference type="Google" id="ProtNLM"/>
    </source>
</evidence>
<keyword evidence="2" id="KW-1185">Reference proteome</keyword>
<dbReference type="EMBL" id="JASCZI010181251">
    <property type="protein sequence ID" value="MED6179817.1"/>
    <property type="molecule type" value="Genomic_DNA"/>
</dbReference>
<organism evidence="1 2">
    <name type="scientific">Stylosanthes scabra</name>
    <dbReference type="NCBI Taxonomy" id="79078"/>
    <lineage>
        <taxon>Eukaryota</taxon>
        <taxon>Viridiplantae</taxon>
        <taxon>Streptophyta</taxon>
        <taxon>Embryophyta</taxon>
        <taxon>Tracheophyta</taxon>
        <taxon>Spermatophyta</taxon>
        <taxon>Magnoliopsida</taxon>
        <taxon>eudicotyledons</taxon>
        <taxon>Gunneridae</taxon>
        <taxon>Pentapetalae</taxon>
        <taxon>rosids</taxon>
        <taxon>fabids</taxon>
        <taxon>Fabales</taxon>
        <taxon>Fabaceae</taxon>
        <taxon>Papilionoideae</taxon>
        <taxon>50 kb inversion clade</taxon>
        <taxon>dalbergioids sensu lato</taxon>
        <taxon>Dalbergieae</taxon>
        <taxon>Pterocarpus clade</taxon>
        <taxon>Stylosanthes</taxon>
    </lineage>
</organism>
<sequence length="185" mass="20885">MRDPVMPEEGTRGRVGAGLYLVFGGTTMGYGLGTGVWGLDAMIVEWVEDPCILVSGNGRLQNWKKGKQAMKWVPVKRSEERGTITEDEMNRHQEVSVPTRKEVQGVWAEDQMERLQRSLLGVCVQPIQFRRVMNHLLGEWPRPGSIECRDVGPYRCLITFSSSEIRDAALNNDLLLSSFDEVIPH</sequence>
<evidence type="ECO:0000313" key="2">
    <source>
        <dbReference type="Proteomes" id="UP001341840"/>
    </source>
</evidence>
<reference evidence="1 2" key="1">
    <citation type="journal article" date="2023" name="Plants (Basel)">
        <title>Bridging the Gap: Combining Genomics and Transcriptomics Approaches to Understand Stylosanthes scabra, an Orphan Legume from the Brazilian Caatinga.</title>
        <authorList>
            <person name="Ferreira-Neto J.R.C."/>
            <person name="da Silva M.D."/>
            <person name="Binneck E."/>
            <person name="de Melo N.F."/>
            <person name="da Silva R.H."/>
            <person name="de Melo A.L.T.M."/>
            <person name="Pandolfi V."/>
            <person name="Bustamante F.O."/>
            <person name="Brasileiro-Vidal A.C."/>
            <person name="Benko-Iseppon A.M."/>
        </authorList>
    </citation>
    <scope>NUCLEOTIDE SEQUENCE [LARGE SCALE GENOMIC DNA]</scope>
    <source>
        <tissue evidence="1">Leaves</tissue>
    </source>
</reference>
<dbReference type="Proteomes" id="UP001341840">
    <property type="component" value="Unassembled WGS sequence"/>
</dbReference>
<protein>
    <recommendedName>
        <fullName evidence="3">DUF4283 domain-containing protein</fullName>
    </recommendedName>
</protein>
<accession>A0ABU6W3N4</accession>
<name>A0ABU6W3N4_9FABA</name>
<comment type="caution">
    <text evidence="1">The sequence shown here is derived from an EMBL/GenBank/DDBJ whole genome shotgun (WGS) entry which is preliminary data.</text>
</comment>